<feature type="domain" description="BPTI/Kunitz inhibitor" evidence="4">
    <location>
        <begin position="457"/>
        <end position="507"/>
    </location>
</feature>
<name>A0A1S3HFF2_LINAN</name>
<dbReference type="InterPro" id="IPR020901">
    <property type="entry name" value="Prtase_inh_Kunz-CS"/>
</dbReference>
<dbReference type="PANTHER" id="PTHR10083:SF374">
    <property type="entry name" value="BPTI_KUNITZ INHIBITOR DOMAIN-CONTAINING PROTEIN"/>
    <property type="match status" value="1"/>
</dbReference>
<dbReference type="Gene3D" id="4.10.410.10">
    <property type="entry name" value="Pancreatic trypsin inhibitor Kunitz domain"/>
    <property type="match status" value="4"/>
</dbReference>
<keyword evidence="5" id="KW-1185">Reference proteome</keyword>
<keyword evidence="1" id="KW-0646">Protease inhibitor</keyword>
<dbReference type="Pfam" id="PF14625">
    <property type="entry name" value="Lustrin_cystein"/>
    <property type="match status" value="2"/>
</dbReference>
<feature type="chain" id="PRO_5010262696" evidence="3">
    <location>
        <begin position="22"/>
        <end position="600"/>
    </location>
</feature>
<dbReference type="InterPro" id="IPR050098">
    <property type="entry name" value="TFPI/VKTCI-like"/>
</dbReference>
<dbReference type="InterPro" id="IPR002223">
    <property type="entry name" value="Kunitz_BPTI"/>
</dbReference>
<gene>
    <name evidence="6" type="primary">LOC106154817</name>
</gene>
<evidence type="ECO:0000313" key="6">
    <source>
        <dbReference type="RefSeq" id="XP_013384770.1"/>
    </source>
</evidence>
<reference evidence="6" key="1">
    <citation type="submission" date="2025-08" db="UniProtKB">
        <authorList>
            <consortium name="RefSeq"/>
        </authorList>
    </citation>
    <scope>IDENTIFICATION</scope>
    <source>
        <tissue evidence="6">Gonads</tissue>
    </source>
</reference>
<dbReference type="RefSeq" id="XP_013384770.1">
    <property type="nucleotide sequence ID" value="XM_013529316.2"/>
</dbReference>
<dbReference type="OrthoDB" id="5950222at2759"/>
<dbReference type="SUPFAM" id="SSF57362">
    <property type="entry name" value="BPTI-like"/>
    <property type="match status" value="4"/>
</dbReference>
<dbReference type="SMART" id="SM00131">
    <property type="entry name" value="KU"/>
    <property type="match status" value="4"/>
</dbReference>
<dbReference type="GO" id="GO:0005615">
    <property type="term" value="C:extracellular space"/>
    <property type="evidence" value="ECO:0007669"/>
    <property type="project" value="TreeGrafter"/>
</dbReference>
<sequence>MMTTLIPCFVLLNINLAFGLASVVDCTTIECPTGETCVQDVVICKKPPCKPPEPRCVPICMAPADPGPCDGFFPRYFFDSKACQCQKFIYGGCGGNANNFKTLEECQQTCPVTCDHIKCPDGETCVLDREISTESLCQPPIPRCVPICEAPQDSGPCEAYMPRYFYNSTAEQCQKFIYGGCGGNANNFETLEECQKTCPVTCDNLECPPGEKCVQETIYCFAYPCPQPPAKCVKPEKPCLRSDGRYDDPLLDSNGDPICCGMCLNKQECPKGYYCDIHPADAWAVCCPNETICSHWPHKEEVQSAARIKMMTTLIPCFVLLNINMAYGLARVGDCTTIECPTGKTCVQDVVICKKPPCKQPKPRCVPICIAPADPGPCDGFFPRYFFDSKVCQCQKFIYGGCEGNDNNFETLEECQNACPVTCDHIKCPDGETCVRGREINTKSLCRPPIPRCVPICEAPQDSGPCEAYMPRYFYNSTAEQCQKFIYGGCGGNANNFETLEECQKTCPVTCDNLECPPGKKCVKETIYCITYPCPQPPAKCVKPEKPCLRSDGRYDDPLLDSDGDPICCGMCLNKQECPKGYYCDIHPADAWAVCCPNEA</sequence>
<protein>
    <submittedName>
        <fullName evidence="6">Uncharacterized protein ZC84.1</fullName>
    </submittedName>
</protein>
<dbReference type="AlphaFoldDB" id="A0A1S3HFF2"/>
<dbReference type="PANTHER" id="PTHR10083">
    <property type="entry name" value="KUNITZ-TYPE PROTEASE INHIBITOR-RELATED"/>
    <property type="match status" value="1"/>
</dbReference>
<feature type="domain" description="BPTI/Kunitz inhibitor" evidence="4">
    <location>
        <begin position="148"/>
        <end position="198"/>
    </location>
</feature>
<feature type="signal peptide" evidence="3">
    <location>
        <begin position="1"/>
        <end position="21"/>
    </location>
</feature>
<keyword evidence="2" id="KW-1015">Disulfide bond</keyword>
<dbReference type="GO" id="GO:0004867">
    <property type="term" value="F:serine-type endopeptidase inhibitor activity"/>
    <property type="evidence" value="ECO:0007669"/>
    <property type="project" value="InterPro"/>
</dbReference>
<dbReference type="Pfam" id="PF00014">
    <property type="entry name" value="Kunitz_BPTI"/>
    <property type="match status" value="4"/>
</dbReference>
<feature type="domain" description="BPTI/Kunitz inhibitor" evidence="4">
    <location>
        <begin position="369"/>
        <end position="419"/>
    </location>
</feature>
<dbReference type="KEGG" id="lak:106154817"/>
<feature type="domain" description="BPTI/Kunitz inhibitor" evidence="4">
    <location>
        <begin position="60"/>
        <end position="110"/>
    </location>
</feature>
<dbReference type="Proteomes" id="UP000085678">
    <property type="component" value="Unplaced"/>
</dbReference>
<evidence type="ECO:0000256" key="1">
    <source>
        <dbReference type="ARBA" id="ARBA00022690"/>
    </source>
</evidence>
<dbReference type="CDD" id="cd00109">
    <property type="entry name" value="Kunitz-type"/>
    <property type="match status" value="4"/>
</dbReference>
<organism evidence="5 6">
    <name type="scientific">Lingula anatina</name>
    <name type="common">Brachiopod</name>
    <name type="synonym">Lingula unguis</name>
    <dbReference type="NCBI Taxonomy" id="7574"/>
    <lineage>
        <taxon>Eukaryota</taxon>
        <taxon>Metazoa</taxon>
        <taxon>Spiralia</taxon>
        <taxon>Lophotrochozoa</taxon>
        <taxon>Brachiopoda</taxon>
        <taxon>Linguliformea</taxon>
        <taxon>Lingulata</taxon>
        <taxon>Lingulida</taxon>
        <taxon>Linguloidea</taxon>
        <taxon>Lingulidae</taxon>
        <taxon>Lingula</taxon>
    </lineage>
</organism>
<evidence type="ECO:0000256" key="2">
    <source>
        <dbReference type="ARBA" id="ARBA00023157"/>
    </source>
</evidence>
<dbReference type="PROSITE" id="PS00280">
    <property type="entry name" value="BPTI_KUNITZ_1"/>
    <property type="match status" value="4"/>
</dbReference>
<dbReference type="InterPro" id="IPR028150">
    <property type="entry name" value="Lustrin_cystein"/>
</dbReference>
<dbReference type="SMART" id="SM00274">
    <property type="entry name" value="FOLN"/>
    <property type="match status" value="6"/>
</dbReference>
<dbReference type="GeneID" id="106154817"/>
<accession>A0A1S3HFF2</accession>
<dbReference type="InterPro" id="IPR003645">
    <property type="entry name" value="Fol_N"/>
</dbReference>
<dbReference type="FunFam" id="4.10.410.10:FF:000004">
    <property type="entry name" value="Tissue factor pathway inhibitor"/>
    <property type="match status" value="1"/>
</dbReference>
<dbReference type="FunFam" id="4.10.410.10:FF:000021">
    <property type="entry name" value="Serine protease inhibitor, putative"/>
    <property type="match status" value="3"/>
</dbReference>
<evidence type="ECO:0000259" key="4">
    <source>
        <dbReference type="PROSITE" id="PS50279"/>
    </source>
</evidence>
<keyword evidence="3" id="KW-0732">Signal</keyword>
<dbReference type="InterPro" id="IPR036880">
    <property type="entry name" value="Kunitz_BPTI_sf"/>
</dbReference>
<proteinExistence type="predicted"/>
<evidence type="ECO:0000256" key="3">
    <source>
        <dbReference type="SAM" id="SignalP"/>
    </source>
</evidence>
<dbReference type="InParanoid" id="A0A1S3HFF2"/>
<dbReference type="PRINTS" id="PR00759">
    <property type="entry name" value="BASICPTASE"/>
</dbReference>
<dbReference type="PROSITE" id="PS50279">
    <property type="entry name" value="BPTI_KUNITZ_2"/>
    <property type="match status" value="4"/>
</dbReference>
<evidence type="ECO:0000313" key="5">
    <source>
        <dbReference type="Proteomes" id="UP000085678"/>
    </source>
</evidence>